<name>A0A6A3GWK9_9STRA</name>
<dbReference type="Proteomes" id="UP000429607">
    <property type="component" value="Unassembled WGS sequence"/>
</dbReference>
<evidence type="ECO:0000313" key="2">
    <source>
        <dbReference type="EMBL" id="KAE8961293.1"/>
    </source>
</evidence>
<evidence type="ECO:0000256" key="1">
    <source>
        <dbReference type="SAM" id="MobiDB-lite"/>
    </source>
</evidence>
<feature type="compositionally biased region" description="Polar residues" evidence="1">
    <location>
        <begin position="1"/>
        <end position="18"/>
    </location>
</feature>
<gene>
    <name evidence="2" type="ORF">PR001_g30089</name>
</gene>
<feature type="region of interest" description="Disordered" evidence="1">
    <location>
        <begin position="1"/>
        <end position="112"/>
    </location>
</feature>
<dbReference type="AlphaFoldDB" id="A0A6A3GWK9"/>
<protein>
    <submittedName>
        <fullName evidence="2">Uncharacterized protein</fullName>
    </submittedName>
</protein>
<sequence>MVPRPRSTTSNDGLTIQEASEAGHGASDDQEGYEEQFAVPDTAPDEGAAKGRDASRGPTGRKPAKADDQQPPAAKVATKRKSYMKKKKKKLRAPDSAEESVSKPQRKDGGRQYTAEEVRYVVARTELFRLLEQYPILVFLKSMLMSNSRGPFVAPDFDSLTNVALAAPTLFQMLRDSGFVLGAFEMERLCDWDLKS</sequence>
<organism evidence="2 3">
    <name type="scientific">Phytophthora rubi</name>
    <dbReference type="NCBI Taxonomy" id="129364"/>
    <lineage>
        <taxon>Eukaryota</taxon>
        <taxon>Sar</taxon>
        <taxon>Stramenopiles</taxon>
        <taxon>Oomycota</taxon>
        <taxon>Peronosporomycetes</taxon>
        <taxon>Peronosporales</taxon>
        <taxon>Peronosporaceae</taxon>
        <taxon>Phytophthora</taxon>
    </lineage>
</organism>
<dbReference type="EMBL" id="QXFV01006490">
    <property type="protein sequence ID" value="KAE8961293.1"/>
    <property type="molecule type" value="Genomic_DNA"/>
</dbReference>
<feature type="compositionally biased region" description="Basic residues" evidence="1">
    <location>
        <begin position="77"/>
        <end position="91"/>
    </location>
</feature>
<comment type="caution">
    <text evidence="2">The sequence shown here is derived from an EMBL/GenBank/DDBJ whole genome shotgun (WGS) entry which is preliminary data.</text>
</comment>
<evidence type="ECO:0000313" key="3">
    <source>
        <dbReference type="Proteomes" id="UP000429607"/>
    </source>
</evidence>
<accession>A0A6A3GWK9</accession>
<proteinExistence type="predicted"/>
<reference evidence="2 3" key="1">
    <citation type="submission" date="2018-09" db="EMBL/GenBank/DDBJ databases">
        <title>Genomic investigation of the strawberry pathogen Phytophthora fragariae indicates pathogenicity is determined by transcriptional variation in three key races.</title>
        <authorList>
            <person name="Adams T.M."/>
            <person name="Armitage A.D."/>
            <person name="Sobczyk M.K."/>
            <person name="Bates H.J."/>
            <person name="Dunwell J.M."/>
            <person name="Nellist C.F."/>
            <person name="Harrison R.J."/>
        </authorList>
    </citation>
    <scope>NUCLEOTIDE SEQUENCE [LARGE SCALE GENOMIC DNA]</scope>
    <source>
        <strain evidence="2 3">SCRP249</strain>
    </source>
</reference>